<reference evidence="1" key="1">
    <citation type="journal article" date="2023" name="G3 (Bethesda)">
        <title>A reference genome for the long-term kleptoplast-retaining sea slug Elysia crispata morphotype clarki.</title>
        <authorList>
            <person name="Eastman K.E."/>
            <person name="Pendleton A.L."/>
            <person name="Shaikh M.A."/>
            <person name="Suttiyut T."/>
            <person name="Ogas R."/>
            <person name="Tomko P."/>
            <person name="Gavelis G."/>
            <person name="Widhalm J.R."/>
            <person name="Wisecaver J.H."/>
        </authorList>
    </citation>
    <scope>NUCLEOTIDE SEQUENCE</scope>
    <source>
        <strain evidence="1">ECLA1</strain>
    </source>
</reference>
<sequence length="98" mass="11126">MKMFRVRNKLSMTARIRRLLDVEANAVSKSKSFVLRLVALAKLLAYKSCFCNPNPSNKHCQIPPHRPAFGLECSMGPGSLGVSYSYRQRRQERQPACL</sequence>
<proteinExistence type="predicted"/>
<evidence type="ECO:0000313" key="2">
    <source>
        <dbReference type="Proteomes" id="UP001283361"/>
    </source>
</evidence>
<accession>A0AAE1CM69</accession>
<organism evidence="1 2">
    <name type="scientific">Elysia crispata</name>
    <name type="common">lettuce slug</name>
    <dbReference type="NCBI Taxonomy" id="231223"/>
    <lineage>
        <taxon>Eukaryota</taxon>
        <taxon>Metazoa</taxon>
        <taxon>Spiralia</taxon>
        <taxon>Lophotrochozoa</taxon>
        <taxon>Mollusca</taxon>
        <taxon>Gastropoda</taxon>
        <taxon>Heterobranchia</taxon>
        <taxon>Euthyneura</taxon>
        <taxon>Panpulmonata</taxon>
        <taxon>Sacoglossa</taxon>
        <taxon>Placobranchoidea</taxon>
        <taxon>Plakobranchidae</taxon>
        <taxon>Elysia</taxon>
    </lineage>
</organism>
<protein>
    <submittedName>
        <fullName evidence="1">Uncharacterized protein</fullName>
    </submittedName>
</protein>
<dbReference type="Proteomes" id="UP001283361">
    <property type="component" value="Unassembled WGS sequence"/>
</dbReference>
<keyword evidence="2" id="KW-1185">Reference proteome</keyword>
<gene>
    <name evidence="1" type="ORF">RRG08_058575</name>
</gene>
<dbReference type="AlphaFoldDB" id="A0AAE1CM69"/>
<dbReference type="EMBL" id="JAWDGP010007583">
    <property type="protein sequence ID" value="KAK3712674.1"/>
    <property type="molecule type" value="Genomic_DNA"/>
</dbReference>
<comment type="caution">
    <text evidence="1">The sequence shown here is derived from an EMBL/GenBank/DDBJ whole genome shotgun (WGS) entry which is preliminary data.</text>
</comment>
<evidence type="ECO:0000313" key="1">
    <source>
        <dbReference type="EMBL" id="KAK3712674.1"/>
    </source>
</evidence>
<name>A0AAE1CM69_9GAST</name>